<dbReference type="AlphaFoldDB" id="A0A8K0W2T1"/>
<reference evidence="1" key="1">
    <citation type="journal article" date="2021" name="Nat. Commun.">
        <title>Genetic determinants of endophytism in the Arabidopsis root mycobiome.</title>
        <authorList>
            <person name="Mesny F."/>
            <person name="Miyauchi S."/>
            <person name="Thiergart T."/>
            <person name="Pickel B."/>
            <person name="Atanasova L."/>
            <person name="Karlsson M."/>
            <person name="Huettel B."/>
            <person name="Barry K.W."/>
            <person name="Haridas S."/>
            <person name="Chen C."/>
            <person name="Bauer D."/>
            <person name="Andreopoulos W."/>
            <person name="Pangilinan J."/>
            <person name="LaButti K."/>
            <person name="Riley R."/>
            <person name="Lipzen A."/>
            <person name="Clum A."/>
            <person name="Drula E."/>
            <person name="Henrissat B."/>
            <person name="Kohler A."/>
            <person name="Grigoriev I.V."/>
            <person name="Martin F.M."/>
            <person name="Hacquard S."/>
        </authorList>
    </citation>
    <scope>NUCLEOTIDE SEQUENCE</scope>
    <source>
        <strain evidence="1">MPI-SDFR-AT-0120</strain>
    </source>
</reference>
<proteinExistence type="predicted"/>
<keyword evidence="2" id="KW-1185">Reference proteome</keyword>
<accession>A0A8K0W2T1</accession>
<dbReference type="Proteomes" id="UP000813461">
    <property type="component" value="Unassembled WGS sequence"/>
</dbReference>
<comment type="caution">
    <text evidence="1">The sequence shown here is derived from an EMBL/GenBank/DDBJ whole genome shotgun (WGS) entry which is preliminary data.</text>
</comment>
<sequence length="259" mass="29006">MDTTKVTNGGAMVRIVFTTNGIAYTHLVHVSRLQTSKYLTNNLRAYAGKHMPVLRVTFNYRAVTAIWYHWVYHRQIKSKRELVAHPNFQDSRSTDRRALEEYLDLLACVCLGQVIGDVDFSNAALAHLVDKIDNSSNKAILVKCFTPPVVRDIFSLFDATSSVREVIINAMVLFGPVDDIRCLTKCKGYPSDYISGVFLQSFQQMVCIRDGCFRGNGATETTKPATPKESSLIRALRGGMTIQYGNGPVIHVPRPARFQ</sequence>
<evidence type="ECO:0000313" key="2">
    <source>
        <dbReference type="Proteomes" id="UP000813461"/>
    </source>
</evidence>
<dbReference type="EMBL" id="JAGMVJ010000003">
    <property type="protein sequence ID" value="KAH7092344.1"/>
    <property type="molecule type" value="Genomic_DNA"/>
</dbReference>
<dbReference type="OrthoDB" id="3745068at2759"/>
<gene>
    <name evidence="1" type="ORF">FB567DRAFT_545506</name>
</gene>
<name>A0A8K0W2T1_9PLEO</name>
<organism evidence="1 2">
    <name type="scientific">Paraphoma chrysanthemicola</name>
    <dbReference type="NCBI Taxonomy" id="798071"/>
    <lineage>
        <taxon>Eukaryota</taxon>
        <taxon>Fungi</taxon>
        <taxon>Dikarya</taxon>
        <taxon>Ascomycota</taxon>
        <taxon>Pezizomycotina</taxon>
        <taxon>Dothideomycetes</taxon>
        <taxon>Pleosporomycetidae</taxon>
        <taxon>Pleosporales</taxon>
        <taxon>Pleosporineae</taxon>
        <taxon>Phaeosphaeriaceae</taxon>
        <taxon>Paraphoma</taxon>
    </lineage>
</organism>
<evidence type="ECO:0000313" key="1">
    <source>
        <dbReference type="EMBL" id="KAH7092344.1"/>
    </source>
</evidence>
<protein>
    <submittedName>
        <fullName evidence="1">Uncharacterized protein</fullName>
    </submittedName>
</protein>